<accession>A0AAN9G099</accession>
<feature type="compositionally biased region" description="Low complexity" evidence="1">
    <location>
        <begin position="149"/>
        <end position="160"/>
    </location>
</feature>
<keyword evidence="2" id="KW-0732">Signal</keyword>
<evidence type="ECO:0000313" key="4">
    <source>
        <dbReference type="Proteomes" id="UP001374579"/>
    </source>
</evidence>
<keyword evidence="4" id="KW-1185">Reference proteome</keyword>
<dbReference type="AlphaFoldDB" id="A0AAN9G099"/>
<gene>
    <name evidence="3" type="ORF">V1264_024455</name>
</gene>
<proteinExistence type="predicted"/>
<comment type="caution">
    <text evidence="3">The sequence shown here is derived from an EMBL/GenBank/DDBJ whole genome shotgun (WGS) entry which is preliminary data.</text>
</comment>
<protein>
    <submittedName>
        <fullName evidence="3">Uncharacterized protein</fullName>
    </submittedName>
</protein>
<organism evidence="3 4">
    <name type="scientific">Littorina saxatilis</name>
    <dbReference type="NCBI Taxonomy" id="31220"/>
    <lineage>
        <taxon>Eukaryota</taxon>
        <taxon>Metazoa</taxon>
        <taxon>Spiralia</taxon>
        <taxon>Lophotrochozoa</taxon>
        <taxon>Mollusca</taxon>
        <taxon>Gastropoda</taxon>
        <taxon>Caenogastropoda</taxon>
        <taxon>Littorinimorpha</taxon>
        <taxon>Littorinoidea</taxon>
        <taxon>Littorinidae</taxon>
        <taxon>Littorina</taxon>
    </lineage>
</organism>
<feature type="signal peptide" evidence="2">
    <location>
        <begin position="1"/>
        <end position="24"/>
    </location>
</feature>
<dbReference type="EMBL" id="JBAMIC010002255">
    <property type="protein sequence ID" value="KAK7089315.1"/>
    <property type="molecule type" value="Genomic_DNA"/>
</dbReference>
<evidence type="ECO:0000256" key="2">
    <source>
        <dbReference type="SAM" id="SignalP"/>
    </source>
</evidence>
<sequence>MLKLMLVAAVGVGVVLVYPSVTSAHDDPIVPVNPARAANSQPELDMSRDKRETYPGTFTNDRSYIPYRSLDMSDLRSICEDFLSMSDMRSPNPGYRSGSDMRSPNPGYRSGSYMRSPNPGYPSASNMRSPNVASRSPYRPGLRGRKTISSYGSGLSSSKVRSGKKHGWGM</sequence>
<feature type="region of interest" description="Disordered" evidence="1">
    <location>
        <begin position="89"/>
        <end position="170"/>
    </location>
</feature>
<reference evidence="3 4" key="1">
    <citation type="submission" date="2024-02" db="EMBL/GenBank/DDBJ databases">
        <title>Chromosome-scale genome assembly of the rough periwinkle Littorina saxatilis.</title>
        <authorList>
            <person name="De Jode A."/>
            <person name="Faria R."/>
            <person name="Formenti G."/>
            <person name="Sims Y."/>
            <person name="Smith T.P."/>
            <person name="Tracey A."/>
            <person name="Wood J.M.D."/>
            <person name="Zagrodzka Z.B."/>
            <person name="Johannesson K."/>
            <person name="Butlin R.K."/>
            <person name="Leder E.H."/>
        </authorList>
    </citation>
    <scope>NUCLEOTIDE SEQUENCE [LARGE SCALE GENOMIC DNA]</scope>
    <source>
        <strain evidence="3">Snail1</strain>
        <tissue evidence="3">Muscle</tissue>
    </source>
</reference>
<evidence type="ECO:0000256" key="1">
    <source>
        <dbReference type="SAM" id="MobiDB-lite"/>
    </source>
</evidence>
<feature type="region of interest" description="Disordered" evidence="1">
    <location>
        <begin position="32"/>
        <end position="60"/>
    </location>
</feature>
<feature type="compositionally biased region" description="Polar residues" evidence="1">
    <location>
        <begin position="123"/>
        <end position="134"/>
    </location>
</feature>
<feature type="chain" id="PRO_5042871245" evidence="2">
    <location>
        <begin position="25"/>
        <end position="170"/>
    </location>
</feature>
<dbReference type="Proteomes" id="UP001374579">
    <property type="component" value="Unassembled WGS sequence"/>
</dbReference>
<name>A0AAN9G099_9CAEN</name>
<feature type="compositionally biased region" description="Basic residues" evidence="1">
    <location>
        <begin position="161"/>
        <end position="170"/>
    </location>
</feature>
<evidence type="ECO:0000313" key="3">
    <source>
        <dbReference type="EMBL" id="KAK7089315.1"/>
    </source>
</evidence>